<dbReference type="Proteomes" id="UP000005868">
    <property type="component" value="Chromosome"/>
</dbReference>
<reference evidence="9" key="1">
    <citation type="submission" date="2011-10" db="EMBL/GenBank/DDBJ databases">
        <title>The complete genome of chromosome of Thermovirga lienii DSM 17291.</title>
        <authorList>
            <consortium name="US DOE Joint Genome Institute (JGI-PGF)"/>
            <person name="Lucas S."/>
            <person name="Copeland A."/>
            <person name="Lapidus A."/>
            <person name="Glavina del Rio T."/>
            <person name="Dalin E."/>
            <person name="Tice H."/>
            <person name="Bruce D."/>
            <person name="Goodwin L."/>
            <person name="Pitluck S."/>
            <person name="Peters L."/>
            <person name="Mikhailova N."/>
            <person name="Saunders E."/>
            <person name="Kyrpides N."/>
            <person name="Mavromatis K."/>
            <person name="Ivanova N."/>
            <person name="Last F.I."/>
            <person name="Brettin T."/>
            <person name="Detter J.C."/>
            <person name="Han C."/>
            <person name="Larimer F."/>
            <person name="Land M."/>
            <person name="Hauser L."/>
            <person name="Markowitz V."/>
            <person name="Cheng J.-F."/>
            <person name="Hugenholtz P."/>
            <person name="Woyke T."/>
            <person name="Wu D."/>
            <person name="Spring S."/>
            <person name="Schroeder M."/>
            <person name="Brambilla E.-M."/>
            <person name="Klenk H.-P."/>
            <person name="Eisen J.A."/>
        </authorList>
    </citation>
    <scope>NUCLEOTIDE SEQUENCE [LARGE SCALE GENOMIC DNA]</scope>
    <source>
        <strain evidence="9">ATCC BAA-1197 / DSM 17291 / Cas60314</strain>
    </source>
</reference>
<dbReference type="NCBIfam" id="TIGR01700">
    <property type="entry name" value="PNPH"/>
    <property type="match status" value="1"/>
</dbReference>
<dbReference type="InterPro" id="IPR011268">
    <property type="entry name" value="Purine_phosphorylase"/>
</dbReference>
<evidence type="ECO:0000256" key="5">
    <source>
        <dbReference type="PIRNR" id="PIRNR000477"/>
    </source>
</evidence>
<proteinExistence type="inferred from homology"/>
<comment type="pathway">
    <text evidence="1 5">Purine metabolism; purine nucleoside salvage.</text>
</comment>
<dbReference type="UniPathway" id="UPA00606"/>
<feature type="binding site" evidence="6">
    <location>
        <position position="30"/>
    </location>
    <ligand>
        <name>phosphate</name>
        <dbReference type="ChEBI" id="CHEBI:43474"/>
    </ligand>
</feature>
<dbReference type="KEGG" id="tli:Tlie_0888"/>
<evidence type="ECO:0000313" key="8">
    <source>
        <dbReference type="EMBL" id="AER66621.1"/>
    </source>
</evidence>
<keyword evidence="9" id="KW-1185">Reference proteome</keyword>
<reference evidence="8 9" key="2">
    <citation type="journal article" date="2012" name="Stand. Genomic Sci.">
        <title>Genome sequence of the moderately thermophilic, amino-acid-degrading and sulfur-reducing bacterium Thermovirga lienii type strain (Cas60314(T)).</title>
        <authorList>
            <person name="Goker M."/>
            <person name="Saunders E."/>
            <person name="Lapidus A."/>
            <person name="Nolan M."/>
            <person name="Lucas S."/>
            <person name="Hammon N."/>
            <person name="Deshpande S."/>
            <person name="Cheng J.F."/>
            <person name="Han C."/>
            <person name="Tapia R."/>
            <person name="Goodwin L.A."/>
            <person name="Pitluck S."/>
            <person name="Liolios K."/>
            <person name="Mavromatis K."/>
            <person name="Pagani I."/>
            <person name="Ivanova N."/>
            <person name="Mikhailova N."/>
            <person name="Pati A."/>
            <person name="Chen A."/>
            <person name="Palaniappan K."/>
            <person name="Land M."/>
            <person name="Chang Y.J."/>
            <person name="Jeffries C.D."/>
            <person name="Brambilla E.M."/>
            <person name="Rohde M."/>
            <person name="Spring S."/>
            <person name="Detter J.C."/>
            <person name="Woyke T."/>
            <person name="Bristow J."/>
            <person name="Eisen J.A."/>
            <person name="Markowitz V."/>
            <person name="Hugenholtz P."/>
            <person name="Kyrpides N.C."/>
            <person name="Klenk H.P."/>
        </authorList>
    </citation>
    <scope>NUCLEOTIDE SEQUENCE [LARGE SCALE GENOMIC DNA]</scope>
    <source>
        <strain evidence="9">ATCC BAA-1197 / DSM 17291 / Cas60314</strain>
    </source>
</reference>
<dbReference type="Pfam" id="PF01048">
    <property type="entry name" value="PNP_UDP_1"/>
    <property type="match status" value="1"/>
</dbReference>
<dbReference type="GO" id="GO:0005737">
    <property type="term" value="C:cytoplasm"/>
    <property type="evidence" value="ECO:0007669"/>
    <property type="project" value="TreeGrafter"/>
</dbReference>
<feature type="binding site" evidence="6">
    <location>
        <position position="61"/>
    </location>
    <ligand>
        <name>phosphate</name>
        <dbReference type="ChEBI" id="CHEBI:43474"/>
    </ligand>
</feature>
<dbReference type="PANTHER" id="PTHR11904:SF9">
    <property type="entry name" value="PURINE NUCLEOSIDE PHOSPHORYLASE-RELATED"/>
    <property type="match status" value="1"/>
</dbReference>
<dbReference type="PIRSF" id="PIRSF000477">
    <property type="entry name" value="PurNPase"/>
    <property type="match status" value="1"/>
</dbReference>
<evidence type="ECO:0000256" key="4">
    <source>
        <dbReference type="ARBA" id="ARBA00022679"/>
    </source>
</evidence>
<keyword evidence="4 5" id="KW-0808">Transferase</keyword>
<dbReference type="PANTHER" id="PTHR11904">
    <property type="entry name" value="METHYLTHIOADENOSINE/PURINE NUCLEOSIDE PHOSPHORYLASE"/>
    <property type="match status" value="1"/>
</dbReference>
<dbReference type="NCBIfam" id="TIGR01697">
    <property type="entry name" value="PNPH-PUNA-XAPA"/>
    <property type="match status" value="1"/>
</dbReference>
<dbReference type="GO" id="GO:0004731">
    <property type="term" value="F:purine-nucleoside phosphorylase activity"/>
    <property type="evidence" value="ECO:0007669"/>
    <property type="project" value="UniProtKB-EC"/>
</dbReference>
<dbReference type="AlphaFoldDB" id="G7V9S1"/>
<dbReference type="OrthoDB" id="1523230at2"/>
<feature type="binding site" evidence="6">
    <location>
        <begin position="81"/>
        <end position="83"/>
    </location>
    <ligand>
        <name>phosphate</name>
        <dbReference type="ChEBI" id="CHEBI:43474"/>
    </ligand>
</feature>
<protein>
    <recommendedName>
        <fullName evidence="5">Purine nucleoside phosphorylase</fullName>
        <ecNumber evidence="5">2.4.2.1</ecNumber>
    </recommendedName>
    <alternativeName>
        <fullName evidence="5">Inosine-guanosine phosphorylase</fullName>
    </alternativeName>
</protein>
<evidence type="ECO:0000256" key="3">
    <source>
        <dbReference type="ARBA" id="ARBA00022676"/>
    </source>
</evidence>
<evidence type="ECO:0000313" key="9">
    <source>
        <dbReference type="Proteomes" id="UP000005868"/>
    </source>
</evidence>
<accession>G7V9S1</accession>
<dbReference type="EC" id="2.4.2.1" evidence="5"/>
<dbReference type="InterPro" id="IPR000845">
    <property type="entry name" value="Nucleoside_phosphorylase_d"/>
</dbReference>
<dbReference type="Gene3D" id="3.40.50.1580">
    <property type="entry name" value="Nucleoside phosphorylase domain"/>
    <property type="match status" value="1"/>
</dbReference>
<comment type="similarity">
    <text evidence="2 5">Belongs to the PNP/MTAP phosphorylase family.</text>
</comment>
<dbReference type="HOGENOM" id="CLU_054456_1_2_0"/>
<comment type="function">
    <text evidence="5">The purine nucleoside phosphorylases catalyze the phosphorolytic breakdown of the N-glycosidic bond in the beta-(deoxy)ribonucleoside molecules, with the formation of the corresponding free purine bases and pentose-1-phosphate.</text>
</comment>
<dbReference type="SUPFAM" id="SSF53167">
    <property type="entry name" value="Purine and uridine phosphorylases"/>
    <property type="match status" value="1"/>
</dbReference>
<keyword evidence="3 5" id="KW-0328">Glycosyltransferase</keyword>
<evidence type="ECO:0000256" key="2">
    <source>
        <dbReference type="ARBA" id="ARBA00006751"/>
    </source>
</evidence>
<dbReference type="CDD" id="cd09009">
    <property type="entry name" value="PNP-EcPNPII_like"/>
    <property type="match status" value="1"/>
</dbReference>
<gene>
    <name evidence="8" type="ordered locus">Tlie_0888</name>
</gene>
<feature type="binding site" evidence="6">
    <location>
        <position position="235"/>
    </location>
    <ligand>
        <name>a purine D-ribonucleoside</name>
        <dbReference type="ChEBI" id="CHEBI:142355"/>
    </ligand>
</feature>
<name>G7V9S1_THELD</name>
<feature type="binding site" evidence="6">
    <location>
        <position position="212"/>
    </location>
    <ligand>
        <name>phosphate</name>
        <dbReference type="ChEBI" id="CHEBI:43474"/>
    </ligand>
</feature>
<feature type="binding site" evidence="6">
    <location>
        <position position="193"/>
    </location>
    <ligand>
        <name>a purine D-ribonucleoside</name>
        <dbReference type="ChEBI" id="CHEBI:142355"/>
    </ligand>
</feature>
<feature type="domain" description="Nucleoside phosphorylase" evidence="7">
    <location>
        <begin position="23"/>
        <end position="269"/>
    </location>
</feature>
<dbReference type="InterPro" id="IPR011270">
    <property type="entry name" value="Pur_Nuc_Pase_Ino/Guo-sp"/>
</dbReference>
<evidence type="ECO:0000256" key="1">
    <source>
        <dbReference type="ARBA" id="ARBA00005058"/>
    </source>
</evidence>
<dbReference type="GO" id="GO:0009116">
    <property type="term" value="P:nucleoside metabolic process"/>
    <property type="evidence" value="ECO:0007669"/>
    <property type="project" value="InterPro"/>
</dbReference>
<dbReference type="STRING" id="580340.Tlie_0888"/>
<evidence type="ECO:0000259" key="7">
    <source>
        <dbReference type="Pfam" id="PF01048"/>
    </source>
</evidence>
<feature type="binding site" evidence="6">
    <location>
        <position position="113"/>
    </location>
    <ligand>
        <name>phosphate</name>
        <dbReference type="ChEBI" id="CHEBI:43474"/>
    </ligand>
</feature>
<evidence type="ECO:0000256" key="6">
    <source>
        <dbReference type="PIRSR" id="PIRSR000477-2"/>
    </source>
</evidence>
<dbReference type="NCBIfam" id="NF006054">
    <property type="entry name" value="PRK08202.1"/>
    <property type="match status" value="1"/>
</dbReference>
<dbReference type="InterPro" id="IPR035994">
    <property type="entry name" value="Nucleoside_phosphorylase_sf"/>
</dbReference>
<organism evidence="8 9">
    <name type="scientific">Thermovirga lienii (strain ATCC BAA-1197 / DSM 17291 / Cas60314)</name>
    <dbReference type="NCBI Taxonomy" id="580340"/>
    <lineage>
        <taxon>Bacteria</taxon>
        <taxon>Thermotogati</taxon>
        <taxon>Synergistota</taxon>
        <taxon>Synergistia</taxon>
        <taxon>Synergistales</taxon>
        <taxon>Thermovirgaceae</taxon>
        <taxon>Thermovirga</taxon>
    </lineage>
</organism>
<sequence length="277" mass="30589">MSTFEKVQVAKEYLKSKIKEVPKYVIVLGSGLGSFVECLEEVIEIKYEEIPGWPISTAPGHAGALIYGKKEKVPVLVMKGRVHYYEGYSMEDVVFPVRVFGAMGVKYYIATNASGGINRMLSPGDIVLVEDHINFLGDNPLRGRNIDKWGPRFPDMTEAYDRRVMALAEKCAHDVGEKLKKGVYIAFTGPSFETPAEIRMAEIMGADVVGMSTVPEVITARHMGMRVCVFSCVANYAAGITDSPLCHEEVLEAMEKTAGRLNAILERLITSLEEEDA</sequence>
<dbReference type="eggNOG" id="COG0005">
    <property type="taxonomic scope" value="Bacteria"/>
</dbReference>
<dbReference type="EMBL" id="CP003096">
    <property type="protein sequence ID" value="AER66621.1"/>
    <property type="molecule type" value="Genomic_DNA"/>
</dbReference>